<keyword evidence="4" id="KW-0138">CF(0)</keyword>
<feature type="transmembrane region" description="Helical" evidence="11">
    <location>
        <begin position="47"/>
        <end position="68"/>
    </location>
</feature>
<gene>
    <name evidence="12" type="primary">atp6</name>
</gene>
<evidence type="ECO:0000313" key="12">
    <source>
        <dbReference type="EMBL" id="AJR32855.1"/>
    </source>
</evidence>
<keyword evidence="3" id="KW-0813">Transport</keyword>
<dbReference type="EMBL" id="KP341657">
    <property type="protein sequence ID" value="AJR32855.1"/>
    <property type="molecule type" value="Genomic_DNA"/>
</dbReference>
<organism evidence="12">
    <name type="scientific">Paramphistomum leydeni</name>
    <dbReference type="NCBI Taxonomy" id="851063"/>
    <lineage>
        <taxon>Eukaryota</taxon>
        <taxon>Metazoa</taxon>
        <taxon>Spiralia</taxon>
        <taxon>Lophotrochozoa</taxon>
        <taxon>Platyhelminthes</taxon>
        <taxon>Trematoda</taxon>
        <taxon>Digenea</taxon>
        <taxon>Plagiorchiida</taxon>
        <taxon>Pronocephalata</taxon>
        <taxon>Paramphistomoidea</taxon>
        <taxon>Paramphistomidae</taxon>
        <taxon>Paramphistomum</taxon>
    </lineage>
</organism>
<evidence type="ECO:0000256" key="4">
    <source>
        <dbReference type="ARBA" id="ARBA00022547"/>
    </source>
</evidence>
<comment type="similarity">
    <text evidence="2">Belongs to the ATPase A chain family.</text>
</comment>
<evidence type="ECO:0000256" key="10">
    <source>
        <dbReference type="ARBA" id="ARBA00023310"/>
    </source>
</evidence>
<evidence type="ECO:0000256" key="6">
    <source>
        <dbReference type="ARBA" id="ARBA00022781"/>
    </source>
</evidence>
<evidence type="ECO:0000256" key="7">
    <source>
        <dbReference type="ARBA" id="ARBA00022989"/>
    </source>
</evidence>
<name>A0A0D3RBB5_9TREM</name>
<evidence type="ECO:0000256" key="3">
    <source>
        <dbReference type="ARBA" id="ARBA00022448"/>
    </source>
</evidence>
<keyword evidence="12" id="KW-0496">Mitochondrion</keyword>
<feature type="transmembrane region" description="Helical" evidence="11">
    <location>
        <begin position="118"/>
        <end position="140"/>
    </location>
</feature>
<feature type="transmembrane region" description="Helical" evidence="11">
    <location>
        <begin position="88"/>
        <end position="106"/>
    </location>
</feature>
<keyword evidence="7 11" id="KW-1133">Transmembrane helix</keyword>
<keyword evidence="8" id="KW-0406">Ion transport</keyword>
<evidence type="ECO:0000256" key="9">
    <source>
        <dbReference type="ARBA" id="ARBA00023136"/>
    </source>
</evidence>
<evidence type="ECO:0000256" key="2">
    <source>
        <dbReference type="ARBA" id="ARBA00006810"/>
    </source>
</evidence>
<dbReference type="GO" id="GO:0045259">
    <property type="term" value="C:proton-transporting ATP synthase complex"/>
    <property type="evidence" value="ECO:0007669"/>
    <property type="project" value="UniProtKB-KW"/>
</dbReference>
<geneLocation type="mitochondrion" evidence="12"/>
<keyword evidence="10" id="KW-0066">ATP synthesis</keyword>
<keyword evidence="5 11" id="KW-0812">Transmembrane</keyword>
<dbReference type="AlphaFoldDB" id="A0A0D3RBB5"/>
<accession>A0A0D3RBB5</accession>
<dbReference type="Gene3D" id="1.20.120.220">
    <property type="entry name" value="ATP synthase, F0 complex, subunit A"/>
    <property type="match status" value="1"/>
</dbReference>
<keyword evidence="9 11" id="KW-0472">Membrane</keyword>
<dbReference type="InterPro" id="IPR035908">
    <property type="entry name" value="F0_ATP_A_sf"/>
</dbReference>
<feature type="transmembrane region" description="Helical" evidence="11">
    <location>
        <begin position="24"/>
        <end position="40"/>
    </location>
</feature>
<proteinExistence type="inferred from homology"/>
<dbReference type="PRINTS" id="PR00123">
    <property type="entry name" value="ATPASEA"/>
</dbReference>
<dbReference type="GO" id="GO:0015986">
    <property type="term" value="P:proton motive force-driven ATP synthesis"/>
    <property type="evidence" value="ECO:0007669"/>
    <property type="project" value="InterPro"/>
</dbReference>
<feature type="transmembrane region" description="Helical" evidence="11">
    <location>
        <begin position="146"/>
        <end position="167"/>
    </location>
</feature>
<keyword evidence="6" id="KW-0375">Hydrogen ion transport</keyword>
<sequence>MFMSRLSVVFSAVWNVIEGGWSDYFYRFVLFIMLFCFLLLRVPNIFGVNGFAVFLFVIIFPLFFALFLSRVVDGGLSEFCASLIPDGTPMWIAPFVCLSETLSYLVRPVVLMIRPFVNLTIGSMGGYVLGLLSLGTWWVFAFLFVLFFYEVFVACVHWFIVCSILSFSENH</sequence>
<evidence type="ECO:0000256" key="1">
    <source>
        <dbReference type="ARBA" id="ARBA00004141"/>
    </source>
</evidence>
<reference evidence="12" key="1">
    <citation type="journal article" date="2015" name="Parasit. Vectors">
        <title>Mitochondrial and nuclear ribosomal DNA dataset supports that Paramphistomum leydeni (Trematoda: Digenea) is a distinct rumen fluke species.</title>
        <authorList>
            <person name="Ma J."/>
            <person name="He J.J."/>
            <person name="Liu G."/>
            <person name="Zhou D."/>
            <person name="Liu J."/>
            <person name="Liu Y."/>
            <person name="Zhu X.Q."/>
        </authorList>
    </citation>
    <scope>NUCLEOTIDE SEQUENCE</scope>
</reference>
<evidence type="ECO:0000256" key="5">
    <source>
        <dbReference type="ARBA" id="ARBA00022692"/>
    </source>
</evidence>
<comment type="subcellular location">
    <subcellularLocation>
        <location evidence="1">Membrane</location>
        <topology evidence="1">Multi-pass membrane protein</topology>
    </subcellularLocation>
</comment>
<protein>
    <submittedName>
        <fullName evidence="12">ATP synthase F0 subunit 6</fullName>
    </submittedName>
</protein>
<dbReference type="SUPFAM" id="SSF81336">
    <property type="entry name" value="F1F0 ATP synthase subunit A"/>
    <property type="match status" value="1"/>
</dbReference>
<dbReference type="InterPro" id="IPR000568">
    <property type="entry name" value="ATP_synth_F0_asu"/>
</dbReference>
<evidence type="ECO:0000256" key="8">
    <source>
        <dbReference type="ARBA" id="ARBA00023065"/>
    </source>
</evidence>
<evidence type="ECO:0000256" key="11">
    <source>
        <dbReference type="SAM" id="Phobius"/>
    </source>
</evidence>
<dbReference type="GO" id="GO:0015078">
    <property type="term" value="F:proton transmembrane transporter activity"/>
    <property type="evidence" value="ECO:0007669"/>
    <property type="project" value="InterPro"/>
</dbReference>